<evidence type="ECO:0000313" key="1">
    <source>
        <dbReference type="EMBL" id="KAG0425515.1"/>
    </source>
</evidence>
<proteinExistence type="predicted"/>
<dbReference type="Proteomes" id="UP000805193">
    <property type="component" value="Unassembled WGS sequence"/>
</dbReference>
<protein>
    <submittedName>
        <fullName evidence="1">Uncharacterized protein</fullName>
    </submittedName>
</protein>
<keyword evidence="2" id="KW-1185">Reference proteome</keyword>
<organism evidence="1 2">
    <name type="scientific">Ixodes persulcatus</name>
    <name type="common">Taiga tick</name>
    <dbReference type="NCBI Taxonomy" id="34615"/>
    <lineage>
        <taxon>Eukaryota</taxon>
        <taxon>Metazoa</taxon>
        <taxon>Ecdysozoa</taxon>
        <taxon>Arthropoda</taxon>
        <taxon>Chelicerata</taxon>
        <taxon>Arachnida</taxon>
        <taxon>Acari</taxon>
        <taxon>Parasitiformes</taxon>
        <taxon>Ixodida</taxon>
        <taxon>Ixodoidea</taxon>
        <taxon>Ixodidae</taxon>
        <taxon>Ixodinae</taxon>
        <taxon>Ixodes</taxon>
    </lineage>
</organism>
<dbReference type="EMBL" id="JABSTQ010009829">
    <property type="protein sequence ID" value="KAG0425515.1"/>
    <property type="molecule type" value="Genomic_DNA"/>
</dbReference>
<comment type="caution">
    <text evidence="1">The sequence shown here is derived from an EMBL/GenBank/DDBJ whole genome shotgun (WGS) entry which is preliminary data.</text>
</comment>
<sequence>MESRSCAKNVLTRETFQGLLMTTASNEAVVISIRCLLTEQNFTFVLTRTFYSDPIESFFGWLRRSAGSNDRMDMRAAISDLEKISKTGITSAAKGSNVAHSSSCETLRLSANRRAGQDKANAFPKEAKAVLEADLTRTHYFLPTPELSAMFMVGGYFPRVVKEHANCSDCFLLVI</sequence>
<reference evidence="1 2" key="1">
    <citation type="journal article" date="2020" name="Cell">
        <title>Large-Scale Comparative Analyses of Tick Genomes Elucidate Their Genetic Diversity and Vector Capacities.</title>
        <authorList>
            <consortium name="Tick Genome and Microbiome Consortium (TIGMIC)"/>
            <person name="Jia N."/>
            <person name="Wang J."/>
            <person name="Shi W."/>
            <person name="Du L."/>
            <person name="Sun Y."/>
            <person name="Zhan W."/>
            <person name="Jiang J.F."/>
            <person name="Wang Q."/>
            <person name="Zhang B."/>
            <person name="Ji P."/>
            <person name="Bell-Sakyi L."/>
            <person name="Cui X.M."/>
            <person name="Yuan T.T."/>
            <person name="Jiang B.G."/>
            <person name="Yang W.F."/>
            <person name="Lam T.T."/>
            <person name="Chang Q.C."/>
            <person name="Ding S.J."/>
            <person name="Wang X.J."/>
            <person name="Zhu J.G."/>
            <person name="Ruan X.D."/>
            <person name="Zhao L."/>
            <person name="Wei J.T."/>
            <person name="Ye R.Z."/>
            <person name="Que T.C."/>
            <person name="Du C.H."/>
            <person name="Zhou Y.H."/>
            <person name="Cheng J.X."/>
            <person name="Dai P.F."/>
            <person name="Guo W.B."/>
            <person name="Han X.H."/>
            <person name="Huang E.J."/>
            <person name="Li L.F."/>
            <person name="Wei W."/>
            <person name="Gao Y.C."/>
            <person name="Liu J.Z."/>
            <person name="Shao H.Z."/>
            <person name="Wang X."/>
            <person name="Wang C.C."/>
            <person name="Yang T.C."/>
            <person name="Huo Q.B."/>
            <person name="Li W."/>
            <person name="Chen H.Y."/>
            <person name="Chen S.E."/>
            <person name="Zhou L.G."/>
            <person name="Ni X.B."/>
            <person name="Tian J.H."/>
            <person name="Sheng Y."/>
            <person name="Liu T."/>
            <person name="Pan Y.S."/>
            <person name="Xia L.Y."/>
            <person name="Li J."/>
            <person name="Zhao F."/>
            <person name="Cao W.C."/>
        </authorList>
    </citation>
    <scope>NUCLEOTIDE SEQUENCE [LARGE SCALE GENOMIC DNA]</scope>
    <source>
        <strain evidence="1">Iper-2018</strain>
    </source>
</reference>
<evidence type="ECO:0000313" key="2">
    <source>
        <dbReference type="Proteomes" id="UP000805193"/>
    </source>
</evidence>
<gene>
    <name evidence="1" type="ORF">HPB47_027326</name>
</gene>
<name>A0AC60PXW6_IXOPE</name>
<accession>A0AC60PXW6</accession>